<evidence type="ECO:0000256" key="6">
    <source>
        <dbReference type="ARBA" id="ARBA00022481"/>
    </source>
</evidence>
<dbReference type="InterPro" id="IPR049393">
    <property type="entry name" value="eEFSec_III"/>
</dbReference>
<dbReference type="GO" id="GO:0001514">
    <property type="term" value="P:selenocysteine incorporation"/>
    <property type="evidence" value="ECO:0007669"/>
    <property type="project" value="TreeGrafter"/>
</dbReference>
<comment type="function">
    <text evidence="15">Translation factor required for the incorporation of the rare amino acid selenocysteine encoded by UGA codons. Replaces the eRF1-eRF3-GTP ternary complex for the insertion of selenocysteine directed by the UGA codon. Insertion of selenocysteine at UGA codons is mediated by SECISBP2 and EEFSEC: SECISBP2 (1) specifically binds the SECIS sequence once the 80S ribosome encounters an in-frame UGA codon and (2) contacts the RPS27A/eS31 of the 40S ribosome before ribosome stalling. (3) GTP-bound EEFSEC then delivers selenocysteinyl-tRNA(Sec) to the 80S ribosome and adopts a preaccommodated state conformation. (4) After GTP hydrolysis, EEFSEC dissociates from the assembly, selenocysteinyl-tRNA(Sec) accommodates, and peptide bond synthesis and selenoprotein elongation occur.</text>
</comment>
<dbReference type="InterPro" id="IPR005225">
    <property type="entry name" value="Small_GTP-bd"/>
</dbReference>
<dbReference type="InterPro" id="IPR050055">
    <property type="entry name" value="EF-Tu_GTPase"/>
</dbReference>
<organism evidence="20 21">
    <name type="scientific">Chlorella vulgaris</name>
    <name type="common">Green alga</name>
    <dbReference type="NCBI Taxonomy" id="3077"/>
    <lineage>
        <taxon>Eukaryota</taxon>
        <taxon>Viridiplantae</taxon>
        <taxon>Chlorophyta</taxon>
        <taxon>core chlorophytes</taxon>
        <taxon>Trebouxiophyceae</taxon>
        <taxon>Chlorellales</taxon>
        <taxon>Chlorellaceae</taxon>
        <taxon>Chlorella clade</taxon>
        <taxon>Chlorella</taxon>
    </lineage>
</organism>
<dbReference type="PROSITE" id="PS51722">
    <property type="entry name" value="G_TR_2"/>
    <property type="match status" value="1"/>
</dbReference>
<keyword evidence="21" id="KW-1185">Reference proteome</keyword>
<dbReference type="PRINTS" id="PR00315">
    <property type="entry name" value="ELONGATNFCT"/>
</dbReference>
<dbReference type="GO" id="GO:0003746">
    <property type="term" value="F:translation elongation factor activity"/>
    <property type="evidence" value="ECO:0007669"/>
    <property type="project" value="TreeGrafter"/>
</dbReference>
<protein>
    <recommendedName>
        <fullName evidence="5">Selenocysteine-specific elongation factor</fullName>
    </recommendedName>
    <alternativeName>
        <fullName evidence="17">Elongation factor sec</fullName>
    </alternativeName>
    <alternativeName>
        <fullName evidence="16">Eukaryotic elongation factor, selenocysteine-tRNA-specific</fullName>
    </alternativeName>
</protein>
<reference evidence="20" key="2">
    <citation type="submission" date="2020-11" db="EMBL/GenBank/DDBJ databases">
        <authorList>
            <person name="Cecchin M."/>
            <person name="Marcolungo L."/>
            <person name="Rossato M."/>
            <person name="Girolomoni L."/>
            <person name="Cosentino E."/>
            <person name="Cuine S."/>
            <person name="Li-Beisson Y."/>
            <person name="Delledonne M."/>
            <person name="Ballottari M."/>
        </authorList>
    </citation>
    <scope>NUCLEOTIDE SEQUENCE</scope>
    <source>
        <strain evidence="20">211/11P</strain>
        <tissue evidence="20">Whole cell</tissue>
    </source>
</reference>
<keyword evidence="10" id="KW-0378">Hydrolase</keyword>
<feature type="domain" description="Tr-type G" evidence="19">
    <location>
        <begin position="5"/>
        <end position="209"/>
    </location>
</feature>
<feature type="region of interest" description="Disordered" evidence="18">
    <location>
        <begin position="208"/>
        <end position="229"/>
    </location>
</feature>
<evidence type="ECO:0000256" key="16">
    <source>
        <dbReference type="ARBA" id="ARBA00076506"/>
    </source>
</evidence>
<dbReference type="Gene3D" id="3.40.50.300">
    <property type="entry name" value="P-loop containing nucleotide triphosphate hydrolases"/>
    <property type="match status" value="1"/>
</dbReference>
<evidence type="ECO:0000256" key="13">
    <source>
        <dbReference type="ARBA" id="ARBA00023242"/>
    </source>
</evidence>
<keyword evidence="11" id="KW-0648">Protein biosynthesis</keyword>
<dbReference type="InterPro" id="IPR009000">
    <property type="entry name" value="Transl_B-barrel_sf"/>
</dbReference>
<dbReference type="PANTHER" id="PTHR43721:SF11">
    <property type="entry name" value="SELENOCYSTEINE-SPECIFIC ELONGATION FACTOR"/>
    <property type="match status" value="1"/>
</dbReference>
<dbReference type="GO" id="GO:0005525">
    <property type="term" value="F:GTP binding"/>
    <property type="evidence" value="ECO:0007669"/>
    <property type="project" value="UniProtKB-KW"/>
</dbReference>
<dbReference type="AlphaFoldDB" id="A0A9D4Z0Z5"/>
<comment type="caution">
    <text evidence="20">The sequence shown here is derived from an EMBL/GenBank/DDBJ whole genome shotgun (WGS) entry which is preliminary data.</text>
</comment>
<dbReference type="GO" id="GO:0005737">
    <property type="term" value="C:cytoplasm"/>
    <property type="evidence" value="ECO:0007669"/>
    <property type="project" value="UniProtKB-SubCell"/>
</dbReference>
<keyword evidence="8" id="KW-0597">Phosphoprotein</keyword>
<dbReference type="InterPro" id="IPR004161">
    <property type="entry name" value="EFTu-like_2"/>
</dbReference>
<name>A0A9D4Z0Z5_CHLVU</name>
<evidence type="ECO:0000256" key="2">
    <source>
        <dbReference type="ARBA" id="ARBA00001946"/>
    </source>
</evidence>
<dbReference type="CDD" id="cd01889">
    <property type="entry name" value="SelB_euk"/>
    <property type="match status" value="1"/>
</dbReference>
<keyword evidence="13" id="KW-0539">Nucleus</keyword>
<dbReference type="FunFam" id="3.40.50.300:FF:000900">
    <property type="entry name" value="Eukaryotic elongation factor, selenocysteine-tRNA-specific"/>
    <property type="match status" value="1"/>
</dbReference>
<dbReference type="CDD" id="cd04094">
    <property type="entry name" value="eSelB_III"/>
    <property type="match status" value="1"/>
</dbReference>
<evidence type="ECO:0000256" key="10">
    <source>
        <dbReference type="ARBA" id="ARBA00022801"/>
    </source>
</evidence>
<dbReference type="SUPFAM" id="SSF50447">
    <property type="entry name" value="Translation proteins"/>
    <property type="match status" value="1"/>
</dbReference>
<comment type="cofactor">
    <cofactor evidence="2">
        <name>Mg(2+)</name>
        <dbReference type="ChEBI" id="CHEBI:18420"/>
    </cofactor>
</comment>
<dbReference type="EMBL" id="SIDB01000002">
    <property type="protein sequence ID" value="KAI3436710.1"/>
    <property type="molecule type" value="Genomic_DNA"/>
</dbReference>
<dbReference type="PANTHER" id="PTHR43721">
    <property type="entry name" value="ELONGATION FACTOR TU-RELATED"/>
    <property type="match status" value="1"/>
</dbReference>
<keyword evidence="9" id="KW-0547">Nucleotide-binding</keyword>
<dbReference type="FunFam" id="2.40.30.10:FF:000052">
    <property type="entry name" value="Selenocysteine-specific elongation factor EF-Sec"/>
    <property type="match status" value="1"/>
</dbReference>
<dbReference type="GO" id="GO:0003924">
    <property type="term" value="F:GTPase activity"/>
    <property type="evidence" value="ECO:0007669"/>
    <property type="project" value="InterPro"/>
</dbReference>
<comment type="cofactor">
    <cofactor evidence="1">
        <name>Mn(2+)</name>
        <dbReference type="ChEBI" id="CHEBI:29035"/>
    </cofactor>
</comment>
<comment type="catalytic activity">
    <reaction evidence="14">
        <text>GTP + H2O = GDP + phosphate + H(+)</text>
        <dbReference type="Rhea" id="RHEA:19669"/>
        <dbReference type="ChEBI" id="CHEBI:15377"/>
        <dbReference type="ChEBI" id="CHEBI:15378"/>
        <dbReference type="ChEBI" id="CHEBI:37565"/>
        <dbReference type="ChEBI" id="CHEBI:43474"/>
        <dbReference type="ChEBI" id="CHEBI:58189"/>
    </reaction>
    <physiologicalReaction direction="left-to-right" evidence="14">
        <dbReference type="Rhea" id="RHEA:19670"/>
    </physiologicalReaction>
</comment>
<dbReference type="InterPro" id="IPR049394">
    <property type="entry name" value="eEFSec_C"/>
</dbReference>
<evidence type="ECO:0000256" key="14">
    <source>
        <dbReference type="ARBA" id="ARBA00049117"/>
    </source>
</evidence>
<reference evidence="20" key="1">
    <citation type="journal article" date="2019" name="Plant J.">
        <title>Chlorella vulgaris genome assembly and annotation reveals the molecular basis for metabolic acclimation to high light conditions.</title>
        <authorList>
            <person name="Cecchin M."/>
            <person name="Marcolungo L."/>
            <person name="Rossato M."/>
            <person name="Girolomoni L."/>
            <person name="Cosentino E."/>
            <person name="Cuine S."/>
            <person name="Li-Beisson Y."/>
            <person name="Delledonne M."/>
            <person name="Ballottari M."/>
        </authorList>
    </citation>
    <scope>NUCLEOTIDE SEQUENCE</scope>
    <source>
        <strain evidence="20">211/11P</strain>
    </source>
</reference>
<dbReference type="InterPro" id="IPR000795">
    <property type="entry name" value="T_Tr_GTP-bd_dom"/>
</dbReference>
<accession>A0A9D4Z0Z5</accession>
<dbReference type="NCBIfam" id="TIGR00231">
    <property type="entry name" value="small_GTP"/>
    <property type="match status" value="1"/>
</dbReference>
<evidence type="ECO:0000256" key="17">
    <source>
        <dbReference type="ARBA" id="ARBA00082387"/>
    </source>
</evidence>
<evidence type="ECO:0000259" key="19">
    <source>
        <dbReference type="PROSITE" id="PS51722"/>
    </source>
</evidence>
<dbReference type="OrthoDB" id="2067at2759"/>
<dbReference type="Proteomes" id="UP001055712">
    <property type="component" value="Unassembled WGS sequence"/>
</dbReference>
<evidence type="ECO:0000256" key="11">
    <source>
        <dbReference type="ARBA" id="ARBA00022917"/>
    </source>
</evidence>
<evidence type="ECO:0000256" key="18">
    <source>
        <dbReference type="SAM" id="MobiDB-lite"/>
    </source>
</evidence>
<evidence type="ECO:0000256" key="8">
    <source>
        <dbReference type="ARBA" id="ARBA00022553"/>
    </source>
</evidence>
<sequence length="614" mass="65769">MPTTTYNVNVGVLGHVDSGKTSLVAALSTTLSTAALDKNPQSRERGITLDLGFSSFTVAAPPHMQAAGYSLVQFTLVDCPGHASLIRTIIGGAQIIDLMVLVVDASKGIQTQTAECIVIGEVAAADMVVALNKIDQFPAEKRERYCRKAQKLVGATLAATKFAGCPIVPVAARPGTPDSADASQGGQADPVGVRQLVDTLLERVQLRAEGDGSSRGSGGQPGAAASSQQQQQLQQQPFLFYIDHCFAIKGQGTVLTGTVMRGGVRVGDTVELPELKAQKKVKSMQMFRQPVQACSRGDRLGICVTQLDAKQVERGLACTPGTVPTFTAAVARVQKIRFYGAEVRSRSKMHVTVGHTTVMVELQFFGLPDGEGEAANDAQRQRLAQLTLGGQRQQPGVGDGVAASAFDSSRHYLYQDCLYGSEGRPLSWAAPAAAQHWAQQQGGSEPADAPAAAHQGQQWAYLRFSQPVTAPEESLVIGSKLDADLHTSSCRLAFHGRLCRLLDPSDQTELHRLLPVYKPKQREGVIERVEADGCTAVCRGMFQKETDLALFAGMRVAALDGQEGRIEGGFGKSGKFKVFFSGGAPQVQQGQPPPRILLQFKRFIFDGDKRRMVQ</sequence>
<evidence type="ECO:0000256" key="4">
    <source>
        <dbReference type="ARBA" id="ARBA00004496"/>
    </source>
</evidence>
<evidence type="ECO:0000256" key="5">
    <source>
        <dbReference type="ARBA" id="ARBA00015953"/>
    </source>
</evidence>
<evidence type="ECO:0000256" key="3">
    <source>
        <dbReference type="ARBA" id="ARBA00004123"/>
    </source>
</evidence>
<evidence type="ECO:0000256" key="9">
    <source>
        <dbReference type="ARBA" id="ARBA00022741"/>
    </source>
</evidence>
<dbReference type="Pfam" id="PF21131">
    <property type="entry name" value="eEFSec_4th"/>
    <property type="match status" value="1"/>
</dbReference>
<keyword evidence="7" id="KW-0963">Cytoplasm</keyword>
<dbReference type="Gene3D" id="2.40.30.10">
    <property type="entry name" value="Translation factors"/>
    <property type="match status" value="1"/>
</dbReference>
<dbReference type="SUPFAM" id="SSF52540">
    <property type="entry name" value="P-loop containing nucleoside triphosphate hydrolases"/>
    <property type="match status" value="1"/>
</dbReference>
<dbReference type="CDD" id="cd03696">
    <property type="entry name" value="SelB_II"/>
    <property type="match status" value="1"/>
</dbReference>
<evidence type="ECO:0000256" key="1">
    <source>
        <dbReference type="ARBA" id="ARBA00001936"/>
    </source>
</evidence>
<comment type="subcellular location">
    <subcellularLocation>
        <location evidence="4">Cytoplasm</location>
    </subcellularLocation>
    <subcellularLocation>
        <location evidence="3">Nucleus</location>
    </subcellularLocation>
</comment>
<evidence type="ECO:0000256" key="15">
    <source>
        <dbReference type="ARBA" id="ARBA00054716"/>
    </source>
</evidence>
<evidence type="ECO:0000256" key="7">
    <source>
        <dbReference type="ARBA" id="ARBA00022490"/>
    </source>
</evidence>
<dbReference type="Pfam" id="PF03144">
    <property type="entry name" value="GTP_EFTU_D2"/>
    <property type="match status" value="1"/>
</dbReference>
<gene>
    <name evidence="20" type="ORF">D9Q98_006125</name>
</gene>
<keyword evidence="6" id="KW-0488">Methylation</keyword>
<dbReference type="InterPro" id="IPR027417">
    <property type="entry name" value="P-loop_NTPase"/>
</dbReference>
<evidence type="ECO:0000313" key="21">
    <source>
        <dbReference type="Proteomes" id="UP001055712"/>
    </source>
</evidence>
<proteinExistence type="predicted"/>
<dbReference type="GO" id="GO:0005634">
    <property type="term" value="C:nucleus"/>
    <property type="evidence" value="ECO:0007669"/>
    <property type="project" value="UniProtKB-SubCell"/>
</dbReference>
<keyword evidence="12" id="KW-0342">GTP-binding</keyword>
<dbReference type="Pfam" id="PF21208">
    <property type="entry name" value="euk_SelB_III"/>
    <property type="match status" value="1"/>
</dbReference>
<evidence type="ECO:0000313" key="20">
    <source>
        <dbReference type="EMBL" id="KAI3436710.1"/>
    </source>
</evidence>
<dbReference type="Pfam" id="PF00009">
    <property type="entry name" value="GTP_EFTU"/>
    <property type="match status" value="1"/>
</dbReference>
<evidence type="ECO:0000256" key="12">
    <source>
        <dbReference type="ARBA" id="ARBA00023134"/>
    </source>
</evidence>